<dbReference type="Proteomes" id="UP000835052">
    <property type="component" value="Unassembled WGS sequence"/>
</dbReference>
<protein>
    <submittedName>
        <fullName evidence="2">Uncharacterized protein</fullName>
    </submittedName>
</protein>
<keyword evidence="1" id="KW-0812">Transmembrane</keyword>
<dbReference type="EMBL" id="CAJGYM010000008">
    <property type="protein sequence ID" value="CAD6188279.1"/>
    <property type="molecule type" value="Genomic_DNA"/>
</dbReference>
<proteinExistence type="predicted"/>
<keyword evidence="3" id="KW-1185">Reference proteome</keyword>
<gene>
    <name evidence="2" type="ORF">CAUJ_LOCUS4198</name>
</gene>
<accession>A0A8S1GXX8</accession>
<evidence type="ECO:0000313" key="2">
    <source>
        <dbReference type="EMBL" id="CAD6188279.1"/>
    </source>
</evidence>
<keyword evidence="1" id="KW-1133">Transmembrane helix</keyword>
<sequence length="109" mass="12980">MSYPTQHFEHFPTIIFVLLLLYFAVVVLIFALIFVFKPNWLKQKPMDGDIWQMTDCSFMNYCIPCTDCSFRHLLRSVCPAQNWRKMILCDGQCFHRNETNRIDFLCCTV</sequence>
<organism evidence="2 3">
    <name type="scientific">Caenorhabditis auriculariae</name>
    <dbReference type="NCBI Taxonomy" id="2777116"/>
    <lineage>
        <taxon>Eukaryota</taxon>
        <taxon>Metazoa</taxon>
        <taxon>Ecdysozoa</taxon>
        <taxon>Nematoda</taxon>
        <taxon>Chromadorea</taxon>
        <taxon>Rhabditida</taxon>
        <taxon>Rhabditina</taxon>
        <taxon>Rhabditomorpha</taxon>
        <taxon>Rhabditoidea</taxon>
        <taxon>Rhabditidae</taxon>
        <taxon>Peloderinae</taxon>
        <taxon>Caenorhabditis</taxon>
    </lineage>
</organism>
<evidence type="ECO:0000256" key="1">
    <source>
        <dbReference type="SAM" id="Phobius"/>
    </source>
</evidence>
<dbReference type="OrthoDB" id="5836429at2759"/>
<evidence type="ECO:0000313" key="3">
    <source>
        <dbReference type="Proteomes" id="UP000835052"/>
    </source>
</evidence>
<feature type="transmembrane region" description="Helical" evidence="1">
    <location>
        <begin position="12"/>
        <end position="36"/>
    </location>
</feature>
<keyword evidence="1" id="KW-0472">Membrane</keyword>
<reference evidence="2" key="1">
    <citation type="submission" date="2020-10" db="EMBL/GenBank/DDBJ databases">
        <authorList>
            <person name="Kikuchi T."/>
        </authorList>
    </citation>
    <scope>NUCLEOTIDE SEQUENCE</scope>
    <source>
        <strain evidence="2">NKZ352</strain>
    </source>
</reference>
<dbReference type="AlphaFoldDB" id="A0A8S1GXX8"/>
<comment type="caution">
    <text evidence="2">The sequence shown here is derived from an EMBL/GenBank/DDBJ whole genome shotgun (WGS) entry which is preliminary data.</text>
</comment>
<name>A0A8S1GXX8_9PELO</name>